<gene>
    <name evidence="5" type="primary">yciB</name>
    <name evidence="6" type="ORF">NDO55_03660</name>
</gene>
<comment type="caution">
    <text evidence="6">The sequence shown here is derived from an EMBL/GenBank/DDBJ whole genome shotgun (WGS) entry which is preliminary data.</text>
</comment>
<evidence type="ECO:0000256" key="1">
    <source>
        <dbReference type="ARBA" id="ARBA00022475"/>
    </source>
</evidence>
<keyword evidence="5" id="KW-0997">Cell inner membrane</keyword>
<proteinExistence type="inferred from homology"/>
<feature type="transmembrane region" description="Helical" evidence="5">
    <location>
        <begin position="48"/>
        <end position="70"/>
    </location>
</feature>
<dbReference type="EMBL" id="JAMSHT010000001">
    <property type="protein sequence ID" value="MCM8556912.1"/>
    <property type="molecule type" value="Genomic_DNA"/>
</dbReference>
<dbReference type="GO" id="GO:0005886">
    <property type="term" value="C:plasma membrane"/>
    <property type="evidence" value="ECO:0007669"/>
    <property type="project" value="UniProtKB-SubCell"/>
</dbReference>
<comment type="similarity">
    <text evidence="5">Belongs to the YciB family.</text>
</comment>
<dbReference type="InterPro" id="IPR006008">
    <property type="entry name" value="YciB"/>
</dbReference>
<dbReference type="PANTHER" id="PTHR36917">
    <property type="entry name" value="INTRACELLULAR SEPTATION PROTEIN A-RELATED"/>
    <property type="match status" value="1"/>
</dbReference>
<dbReference type="RefSeq" id="WP_252112522.1">
    <property type="nucleotide sequence ID" value="NZ_JAMSHT010000001.1"/>
</dbReference>
<evidence type="ECO:0000313" key="7">
    <source>
        <dbReference type="Proteomes" id="UP001155128"/>
    </source>
</evidence>
<keyword evidence="1 5" id="KW-1003">Cell membrane</keyword>
<evidence type="ECO:0000256" key="3">
    <source>
        <dbReference type="ARBA" id="ARBA00022989"/>
    </source>
</evidence>
<dbReference type="Proteomes" id="UP001155128">
    <property type="component" value="Unassembled WGS sequence"/>
</dbReference>
<evidence type="ECO:0000256" key="5">
    <source>
        <dbReference type="HAMAP-Rule" id="MF_00189"/>
    </source>
</evidence>
<reference evidence="6" key="1">
    <citation type="submission" date="2022-06" db="EMBL/GenBank/DDBJ databases">
        <title>Sphingomicrobium sedimins sp. nov., a marine bacterium isolated from tidal flat.</title>
        <authorList>
            <person name="Kim C.-H."/>
            <person name="Yoo Y."/>
            <person name="Kim J.-J."/>
        </authorList>
    </citation>
    <scope>NUCLEOTIDE SEQUENCE</scope>
    <source>
        <strain evidence="6">GRR-S6-50</strain>
    </source>
</reference>
<keyword evidence="4 5" id="KW-0472">Membrane</keyword>
<keyword evidence="3 5" id="KW-1133">Transmembrane helix</keyword>
<dbReference type="NCBIfam" id="NF001323">
    <property type="entry name" value="PRK00259.1-1"/>
    <property type="match status" value="1"/>
</dbReference>
<evidence type="ECO:0000313" key="6">
    <source>
        <dbReference type="EMBL" id="MCM8556912.1"/>
    </source>
</evidence>
<name>A0A9X2EG79_9SPHN</name>
<keyword evidence="2 5" id="KW-0812">Transmembrane</keyword>
<dbReference type="AlphaFoldDB" id="A0A9X2EG79"/>
<accession>A0A9X2EG79</accession>
<comment type="function">
    <text evidence="5">Plays a role in cell envelope biogenesis, maintenance of cell envelope integrity and membrane homeostasis.</text>
</comment>
<keyword evidence="7" id="KW-1185">Reference proteome</keyword>
<evidence type="ECO:0000256" key="4">
    <source>
        <dbReference type="ARBA" id="ARBA00023136"/>
    </source>
</evidence>
<feature type="transmembrane region" description="Helical" evidence="5">
    <location>
        <begin position="106"/>
        <end position="126"/>
    </location>
</feature>
<evidence type="ECO:0000256" key="2">
    <source>
        <dbReference type="ARBA" id="ARBA00022692"/>
    </source>
</evidence>
<protein>
    <recommendedName>
        <fullName evidence="5">Inner membrane-spanning protein YciB</fullName>
    </recommendedName>
</protein>
<feature type="transmembrane region" description="Helical" evidence="5">
    <location>
        <begin position="146"/>
        <end position="164"/>
    </location>
</feature>
<sequence>MSEVHPGPGIEDDKPKLGAGKQLLLDLGPLVIFFLVNKFSPGDELQRLLVATGAFMVSMIVAMIISYTAVKHVTRIQMLSLVMVVGFGAITIALGDPKWIKMKPTAFYLLAGGILAWGWMTSRPLLKWLLGAAYPGLNDLGWIKLSRNWAIFFAVMACLNEVVWRNSSTDFWIGFKIWGFLPLTFLFAASQMPMLMKHGLTLEEPEKDKG</sequence>
<feature type="transmembrane region" description="Helical" evidence="5">
    <location>
        <begin position="20"/>
        <end position="36"/>
    </location>
</feature>
<dbReference type="HAMAP" id="MF_00189">
    <property type="entry name" value="YciB"/>
    <property type="match status" value="1"/>
</dbReference>
<dbReference type="Pfam" id="PF04279">
    <property type="entry name" value="IspA"/>
    <property type="match status" value="1"/>
</dbReference>
<feature type="transmembrane region" description="Helical" evidence="5">
    <location>
        <begin position="76"/>
        <end position="94"/>
    </location>
</feature>
<dbReference type="PANTHER" id="PTHR36917:SF1">
    <property type="entry name" value="INNER MEMBRANE-SPANNING PROTEIN YCIB"/>
    <property type="match status" value="1"/>
</dbReference>
<feature type="transmembrane region" description="Helical" evidence="5">
    <location>
        <begin position="171"/>
        <end position="190"/>
    </location>
</feature>
<organism evidence="6 7">
    <name type="scientific">Sphingomicrobium sediminis</name>
    <dbReference type="NCBI Taxonomy" id="2950949"/>
    <lineage>
        <taxon>Bacteria</taxon>
        <taxon>Pseudomonadati</taxon>
        <taxon>Pseudomonadota</taxon>
        <taxon>Alphaproteobacteria</taxon>
        <taxon>Sphingomonadales</taxon>
        <taxon>Sphingomonadaceae</taxon>
        <taxon>Sphingomicrobium</taxon>
    </lineage>
</organism>
<comment type="subcellular location">
    <subcellularLocation>
        <location evidence="5">Cell inner membrane</location>
        <topology evidence="5">Multi-pass membrane protein</topology>
    </subcellularLocation>
</comment>